<dbReference type="Proteomes" id="UP000708208">
    <property type="component" value="Unassembled WGS sequence"/>
</dbReference>
<dbReference type="OrthoDB" id="9974378at2759"/>
<dbReference type="PANTHER" id="PTHR47412">
    <property type="entry name" value="FI01434P-RELATED"/>
    <property type="match status" value="1"/>
</dbReference>
<comment type="caution">
    <text evidence="1">The sequence shown here is derived from an EMBL/GenBank/DDBJ whole genome shotgun (WGS) entry which is preliminary data.</text>
</comment>
<gene>
    <name evidence="1" type="ORF">AFUS01_LOCUS27437</name>
</gene>
<evidence type="ECO:0000313" key="2">
    <source>
        <dbReference type="Proteomes" id="UP000708208"/>
    </source>
</evidence>
<dbReference type="EMBL" id="CAJVCH010379760">
    <property type="protein sequence ID" value="CAG7816840.1"/>
    <property type="molecule type" value="Genomic_DNA"/>
</dbReference>
<keyword evidence="2" id="KW-1185">Reference proteome</keyword>
<feature type="non-terminal residue" evidence="1">
    <location>
        <position position="1"/>
    </location>
</feature>
<evidence type="ECO:0000313" key="1">
    <source>
        <dbReference type="EMBL" id="CAG7816840.1"/>
    </source>
</evidence>
<sequence length="64" mass="7198">GFVLCVLDYDFHILDTAFLVHRPGIKRITTRMFPRAVAAQDQMIATTIMPELILLYGSRTGCQA</sequence>
<protein>
    <submittedName>
        <fullName evidence="1">Uncharacterized protein</fullName>
    </submittedName>
</protein>
<reference evidence="1" key="1">
    <citation type="submission" date="2021-06" db="EMBL/GenBank/DDBJ databases">
        <authorList>
            <person name="Hodson N. C."/>
            <person name="Mongue J. A."/>
            <person name="Jaron S. K."/>
        </authorList>
    </citation>
    <scope>NUCLEOTIDE SEQUENCE</scope>
</reference>
<accession>A0A8J2KKU4</accession>
<dbReference type="Pfam" id="PF13896">
    <property type="entry name" value="Glyco_transf_49"/>
    <property type="match status" value="1"/>
</dbReference>
<dbReference type="AlphaFoldDB" id="A0A8J2KKU4"/>
<organism evidence="1 2">
    <name type="scientific">Allacma fusca</name>
    <dbReference type="NCBI Taxonomy" id="39272"/>
    <lineage>
        <taxon>Eukaryota</taxon>
        <taxon>Metazoa</taxon>
        <taxon>Ecdysozoa</taxon>
        <taxon>Arthropoda</taxon>
        <taxon>Hexapoda</taxon>
        <taxon>Collembola</taxon>
        <taxon>Symphypleona</taxon>
        <taxon>Sminthuridae</taxon>
        <taxon>Allacma</taxon>
    </lineage>
</organism>
<name>A0A8J2KKU4_9HEXA</name>
<proteinExistence type="predicted"/>
<dbReference type="PANTHER" id="PTHR47412:SF1">
    <property type="entry name" value="FI01434P-RELATED"/>
    <property type="match status" value="1"/>
</dbReference>